<comment type="function">
    <text evidence="5 6">Structural component of flagellum, the bacterial motility apparatus. Part of the rod structure of flagellar basal body.</text>
</comment>
<dbReference type="Pfam" id="PF00460">
    <property type="entry name" value="Flg_bb_rod"/>
    <property type="match status" value="1"/>
</dbReference>
<evidence type="ECO:0000256" key="5">
    <source>
        <dbReference type="ARBA" id="ARBA00024934"/>
    </source>
</evidence>
<reference evidence="8 9" key="1">
    <citation type="submission" date="2016-10" db="EMBL/GenBank/DDBJ databases">
        <authorList>
            <person name="Varghese N."/>
            <person name="Submissions S."/>
        </authorList>
    </citation>
    <scope>NUCLEOTIDE SEQUENCE [LARGE SCALE GENOMIC DNA]</scope>
    <source>
        <strain evidence="8 9">DSM 20748</strain>
    </source>
</reference>
<evidence type="ECO:0000256" key="2">
    <source>
        <dbReference type="ARBA" id="ARBA00009677"/>
    </source>
</evidence>
<protein>
    <recommendedName>
        <fullName evidence="3 6">Flagellar basal body rod protein FlgB</fullName>
    </recommendedName>
</protein>
<organism evidence="8 9">
    <name type="scientific">Salimicrobium album</name>
    <dbReference type="NCBI Taxonomy" id="50717"/>
    <lineage>
        <taxon>Bacteria</taxon>
        <taxon>Bacillati</taxon>
        <taxon>Bacillota</taxon>
        <taxon>Bacilli</taxon>
        <taxon>Bacillales</taxon>
        <taxon>Bacillaceae</taxon>
        <taxon>Salimicrobium</taxon>
    </lineage>
</organism>
<keyword evidence="8" id="KW-0966">Cell projection</keyword>
<comment type="subunit">
    <text evidence="6">The basal body constitutes a major portion of the flagellar organelle and consists of a number of rings mounted on a central rod.</text>
</comment>
<feature type="domain" description="Flagellar basal body rod protein N-terminal" evidence="7">
    <location>
        <begin position="10"/>
        <end position="38"/>
    </location>
</feature>
<comment type="similarity">
    <text evidence="2 6">Belongs to the flagella basal body rod proteins family.</text>
</comment>
<evidence type="ECO:0000256" key="6">
    <source>
        <dbReference type="PIRNR" id="PIRNR002889"/>
    </source>
</evidence>
<comment type="caution">
    <text evidence="8">The sequence shown here is derived from an EMBL/GenBank/DDBJ whole genome shotgun (WGS) entry which is preliminary data.</text>
</comment>
<sequence>MQLFNNTFNVLENSLNYATAKNRAISNNISNVDTPGYKSKDVSFGNVLNGALEAERTNARHLSFSEGQKAGYHKFERSGTTYNHNGNNVDIDKEMTELANNQIYYQALVDRMSGKFRSLENVIKGGGA</sequence>
<dbReference type="PANTHER" id="PTHR30435:SF12">
    <property type="entry name" value="FLAGELLAR BASAL BODY ROD PROTEIN FLGB"/>
    <property type="match status" value="1"/>
</dbReference>
<comment type="subcellular location">
    <subcellularLocation>
        <location evidence="1 6">Bacterial flagellum basal body</location>
    </subcellularLocation>
</comment>
<keyword evidence="8" id="KW-0969">Cilium</keyword>
<dbReference type="EMBL" id="FNOS01000001">
    <property type="protein sequence ID" value="SDX31473.1"/>
    <property type="molecule type" value="Genomic_DNA"/>
</dbReference>
<accession>A0A1H3APC5</accession>
<keyword evidence="8" id="KW-0282">Flagellum</keyword>
<evidence type="ECO:0000259" key="7">
    <source>
        <dbReference type="Pfam" id="PF00460"/>
    </source>
</evidence>
<dbReference type="InterPro" id="IPR006300">
    <property type="entry name" value="FlgB"/>
</dbReference>
<proteinExistence type="inferred from homology"/>
<dbReference type="InterPro" id="IPR001444">
    <property type="entry name" value="Flag_bb_rod_N"/>
</dbReference>
<dbReference type="NCBIfam" id="TIGR01396">
    <property type="entry name" value="FlgB"/>
    <property type="match status" value="1"/>
</dbReference>
<evidence type="ECO:0000313" key="9">
    <source>
        <dbReference type="Proteomes" id="UP000198647"/>
    </source>
</evidence>
<evidence type="ECO:0000256" key="3">
    <source>
        <dbReference type="ARBA" id="ARBA00014376"/>
    </source>
</evidence>
<dbReference type="PIRSF" id="PIRSF002889">
    <property type="entry name" value="Rod_FlgB"/>
    <property type="match status" value="1"/>
</dbReference>
<keyword evidence="4 6" id="KW-0975">Bacterial flagellum</keyword>
<evidence type="ECO:0000313" key="8">
    <source>
        <dbReference type="EMBL" id="SDX31473.1"/>
    </source>
</evidence>
<dbReference type="PANTHER" id="PTHR30435">
    <property type="entry name" value="FLAGELLAR PROTEIN"/>
    <property type="match status" value="1"/>
</dbReference>
<evidence type="ECO:0000256" key="4">
    <source>
        <dbReference type="ARBA" id="ARBA00023143"/>
    </source>
</evidence>
<keyword evidence="9" id="KW-1185">Reference proteome</keyword>
<dbReference type="RefSeq" id="WP_008587908.1">
    <property type="nucleotide sequence ID" value="NZ_FNOS01000001.1"/>
</dbReference>
<gene>
    <name evidence="8" type="ORF">SAMN04488081_0138</name>
</gene>
<dbReference type="Proteomes" id="UP000198647">
    <property type="component" value="Unassembled WGS sequence"/>
</dbReference>
<name>A0A1H3APC5_9BACI</name>
<evidence type="ECO:0000256" key="1">
    <source>
        <dbReference type="ARBA" id="ARBA00004117"/>
    </source>
</evidence>